<organism evidence="2 3">
    <name type="scientific">Mycetocola miduiensis</name>
    <dbReference type="NCBI Taxonomy" id="995034"/>
    <lineage>
        <taxon>Bacteria</taxon>
        <taxon>Bacillati</taxon>
        <taxon>Actinomycetota</taxon>
        <taxon>Actinomycetes</taxon>
        <taxon>Micrococcales</taxon>
        <taxon>Microbacteriaceae</taxon>
        <taxon>Mycetocola</taxon>
    </lineage>
</organism>
<feature type="transmembrane region" description="Helical" evidence="1">
    <location>
        <begin position="47"/>
        <end position="67"/>
    </location>
</feature>
<proteinExistence type="predicted"/>
<name>A0A1I5AG16_9MICO</name>
<dbReference type="RefSeq" id="WP_090710059.1">
    <property type="nucleotide sequence ID" value="NZ_FOVM01000003.1"/>
</dbReference>
<reference evidence="3" key="1">
    <citation type="submission" date="2016-10" db="EMBL/GenBank/DDBJ databases">
        <authorList>
            <person name="Varghese N."/>
            <person name="Submissions S."/>
        </authorList>
    </citation>
    <scope>NUCLEOTIDE SEQUENCE [LARGE SCALE GENOMIC DNA]</scope>
    <source>
        <strain evidence="3">CGMCC 1.11101</strain>
    </source>
</reference>
<dbReference type="STRING" id="995034.SAMN05216219_1433"/>
<protein>
    <submittedName>
        <fullName evidence="2">Uncharacterized protein</fullName>
    </submittedName>
</protein>
<keyword evidence="1" id="KW-1133">Transmembrane helix</keyword>
<evidence type="ECO:0000313" key="3">
    <source>
        <dbReference type="Proteomes" id="UP000198867"/>
    </source>
</evidence>
<sequence length="68" mass="7742">MSIHNADAITTTTVSNITADIYQREMQTRLREWHSNALEPKLHGRQYLPLIILTVVLPIGALIVGWFL</sequence>
<dbReference type="AlphaFoldDB" id="A0A1I5AG16"/>
<keyword evidence="3" id="KW-1185">Reference proteome</keyword>
<evidence type="ECO:0000256" key="1">
    <source>
        <dbReference type="SAM" id="Phobius"/>
    </source>
</evidence>
<gene>
    <name evidence="2" type="ORF">SAMN05216219_1433</name>
</gene>
<evidence type="ECO:0000313" key="2">
    <source>
        <dbReference type="EMBL" id="SFN61377.1"/>
    </source>
</evidence>
<dbReference type="EMBL" id="FOVM01000003">
    <property type="protein sequence ID" value="SFN61377.1"/>
    <property type="molecule type" value="Genomic_DNA"/>
</dbReference>
<dbReference type="Proteomes" id="UP000198867">
    <property type="component" value="Unassembled WGS sequence"/>
</dbReference>
<keyword evidence="1" id="KW-0472">Membrane</keyword>
<accession>A0A1I5AG16</accession>
<keyword evidence="1" id="KW-0812">Transmembrane</keyword>